<evidence type="ECO:0000256" key="1">
    <source>
        <dbReference type="ARBA" id="ARBA00004370"/>
    </source>
</evidence>
<comment type="similarity">
    <text evidence="8">Belongs to the ATPase delta chain family.</text>
</comment>
<dbReference type="PRINTS" id="PR00125">
    <property type="entry name" value="ATPASEDELTA"/>
</dbReference>
<name>A0ABQ6ILT7_9MICO</name>
<keyword evidence="2 8" id="KW-0813">Transport</keyword>
<keyword evidence="5 8" id="KW-0472">Membrane</keyword>
<comment type="function">
    <text evidence="8">This protein is part of the stalk that links CF(0) to CF(1). It either transmits conformational changes from CF(0) to CF(1) or is implicated in proton conduction.</text>
</comment>
<evidence type="ECO:0000256" key="8">
    <source>
        <dbReference type="HAMAP-Rule" id="MF_01416"/>
    </source>
</evidence>
<comment type="function">
    <text evidence="8">F(1)F(0) ATP synthase produces ATP from ADP in the presence of a proton or sodium gradient. F-type ATPases consist of two structural domains, F(1) containing the extramembraneous catalytic core and F(0) containing the membrane proton channel, linked together by a central stalk and a peripheral stalk. During catalysis, ATP synthesis in the catalytic domain of F(1) is coupled via a rotary mechanism of the central stalk subunits to proton translocation.</text>
</comment>
<comment type="subcellular location">
    <subcellularLocation>
        <location evidence="8">Cell membrane</location>
        <topology evidence="8">Peripheral membrane protein</topology>
    </subcellularLocation>
    <subcellularLocation>
        <location evidence="1">Membrane</location>
    </subcellularLocation>
</comment>
<evidence type="ECO:0000256" key="7">
    <source>
        <dbReference type="ARBA" id="ARBA00023310"/>
    </source>
</evidence>
<dbReference type="HAMAP" id="MF_01416">
    <property type="entry name" value="ATP_synth_delta_bact"/>
    <property type="match status" value="1"/>
</dbReference>
<dbReference type="PANTHER" id="PTHR11910">
    <property type="entry name" value="ATP SYNTHASE DELTA CHAIN"/>
    <property type="match status" value="1"/>
</dbReference>
<keyword evidence="8" id="KW-1003">Cell membrane</keyword>
<dbReference type="EMBL" id="BSUO01000001">
    <property type="protein sequence ID" value="GMA38711.1"/>
    <property type="molecule type" value="Genomic_DNA"/>
</dbReference>
<accession>A0ABQ6ILT7</accession>
<evidence type="ECO:0000256" key="5">
    <source>
        <dbReference type="ARBA" id="ARBA00023136"/>
    </source>
</evidence>
<keyword evidence="10" id="KW-1185">Reference proteome</keyword>
<protein>
    <recommendedName>
        <fullName evidence="8">ATP synthase subunit delta</fullName>
    </recommendedName>
    <alternativeName>
        <fullName evidence="8">ATP synthase F(1) sector subunit delta</fullName>
    </alternativeName>
    <alternativeName>
        <fullName evidence="8">F-type ATPase subunit delta</fullName>
        <shortName evidence="8">F-ATPase subunit delta</shortName>
    </alternativeName>
</protein>
<comment type="caution">
    <text evidence="9">The sequence shown here is derived from an EMBL/GenBank/DDBJ whole genome shotgun (WGS) entry which is preliminary data.</text>
</comment>
<keyword evidence="6 8" id="KW-0139">CF(1)</keyword>
<evidence type="ECO:0000256" key="2">
    <source>
        <dbReference type="ARBA" id="ARBA00022448"/>
    </source>
</evidence>
<reference evidence="10" key="1">
    <citation type="journal article" date="2019" name="Int. J. Syst. Evol. Microbiol.">
        <title>The Global Catalogue of Microorganisms (GCM) 10K type strain sequencing project: providing services to taxonomists for standard genome sequencing and annotation.</title>
        <authorList>
            <consortium name="The Broad Institute Genomics Platform"/>
            <consortium name="The Broad Institute Genome Sequencing Center for Infectious Disease"/>
            <person name="Wu L."/>
            <person name="Ma J."/>
        </authorList>
    </citation>
    <scope>NUCLEOTIDE SEQUENCE [LARGE SCALE GENOMIC DNA]</scope>
    <source>
        <strain evidence="10">NBRC 113072</strain>
    </source>
</reference>
<dbReference type="NCBIfam" id="TIGR01145">
    <property type="entry name" value="ATP_synt_delta"/>
    <property type="match status" value="1"/>
</dbReference>
<dbReference type="RefSeq" id="WP_284302765.1">
    <property type="nucleotide sequence ID" value="NZ_BSUO01000001.1"/>
</dbReference>
<dbReference type="Proteomes" id="UP001157126">
    <property type="component" value="Unassembled WGS sequence"/>
</dbReference>
<evidence type="ECO:0000256" key="3">
    <source>
        <dbReference type="ARBA" id="ARBA00022781"/>
    </source>
</evidence>
<dbReference type="InterPro" id="IPR020781">
    <property type="entry name" value="ATPase_OSCP/d_CS"/>
</dbReference>
<evidence type="ECO:0000256" key="6">
    <source>
        <dbReference type="ARBA" id="ARBA00023196"/>
    </source>
</evidence>
<dbReference type="Pfam" id="PF00213">
    <property type="entry name" value="OSCP"/>
    <property type="match status" value="1"/>
</dbReference>
<keyword evidence="4 8" id="KW-0406">Ion transport</keyword>
<evidence type="ECO:0000256" key="4">
    <source>
        <dbReference type="ARBA" id="ARBA00023065"/>
    </source>
</evidence>
<evidence type="ECO:0000313" key="9">
    <source>
        <dbReference type="EMBL" id="GMA38711.1"/>
    </source>
</evidence>
<sequence length="270" mass="29657">MEGPSRGSWVAADEVLAEVLPDVDARNLAGELFAIGEAVDGNAKLRRSLADPSRDAGPKRAMVRTLFDSRVSPQAVRVLETVASGRWRTDRDMVDALERLGVDAVLAAAEKDGVLDQVEDELFRFERLVAADHELSTAISRREVDPQRRAQLVVDLLAGRALPDTVWLAQRPVLHPRGRKYSAAIWAQLKIAAKRREQITAIVTSAVELDAGQRDRLAAGLTKLYGRNVFVTVVVDPDVLGGLRVRIGDEVIDGTVRRRLEDVRRSMGTA</sequence>
<dbReference type="NCBIfam" id="NF009967">
    <property type="entry name" value="PRK13430.1"/>
    <property type="match status" value="1"/>
</dbReference>
<evidence type="ECO:0000313" key="10">
    <source>
        <dbReference type="Proteomes" id="UP001157126"/>
    </source>
</evidence>
<dbReference type="PROSITE" id="PS00389">
    <property type="entry name" value="ATPASE_DELTA"/>
    <property type="match status" value="1"/>
</dbReference>
<organism evidence="9 10">
    <name type="scientific">Mobilicoccus caccae</name>
    <dbReference type="NCBI Taxonomy" id="1859295"/>
    <lineage>
        <taxon>Bacteria</taxon>
        <taxon>Bacillati</taxon>
        <taxon>Actinomycetota</taxon>
        <taxon>Actinomycetes</taxon>
        <taxon>Micrococcales</taxon>
        <taxon>Dermatophilaceae</taxon>
        <taxon>Mobilicoccus</taxon>
    </lineage>
</organism>
<proteinExistence type="inferred from homology"/>
<dbReference type="InterPro" id="IPR000711">
    <property type="entry name" value="ATPase_OSCP/dsu"/>
</dbReference>
<gene>
    <name evidence="8 9" type="primary">atpH</name>
    <name evidence="9" type="ORF">GCM10025883_07560</name>
</gene>
<keyword evidence="3 8" id="KW-0375">Hydrogen ion transport</keyword>
<keyword evidence="7 8" id="KW-0066">ATP synthesis</keyword>